<dbReference type="RefSeq" id="WP_349182297.1">
    <property type="nucleotide sequence ID" value="NZ_JBBNGS010000008.1"/>
</dbReference>
<dbReference type="EMBL" id="JBBNGS010000008">
    <property type="protein sequence ID" value="MEQ2637712.1"/>
    <property type="molecule type" value="Genomic_DNA"/>
</dbReference>
<sequence length="229" mass="23003">MNLHEALEIRHGVTSVIGSGGKSTLLARLAAELAEGGATVALATTTHFMPFPGVACVAGGSAEEVRLALAASGVACVAAPAGGAAGAAGKLGPAALAPAELARLADYVLVEADGSKRLPLKAHAAWEPVVPEGSTQSVLVVGASGFGRPVREAVHRPERFCELAGCSPEDDATPEAVAAVIRAEGLAGRVVVNQCEGEDALACARRLEALLDVPVTAGSLREGHLERLG</sequence>
<protein>
    <submittedName>
        <fullName evidence="1">Selenium cofactor biosynthesis protein YqeC</fullName>
    </submittedName>
</protein>
<dbReference type="InterPro" id="IPR017587">
    <property type="entry name" value="YqeC"/>
</dbReference>
<dbReference type="Pfam" id="PF19842">
    <property type="entry name" value="YqeC"/>
    <property type="match status" value="1"/>
</dbReference>
<evidence type="ECO:0000313" key="1">
    <source>
        <dbReference type="EMBL" id="MEQ2637712.1"/>
    </source>
</evidence>
<gene>
    <name evidence="1" type="primary">yqeC</name>
    <name evidence="1" type="ORF">AAAT05_05060</name>
</gene>
<dbReference type="InterPro" id="IPR027417">
    <property type="entry name" value="P-loop_NTPase"/>
</dbReference>
<comment type="caution">
    <text evidence="1">The sequence shown here is derived from an EMBL/GenBank/DDBJ whole genome shotgun (WGS) entry which is preliminary data.</text>
</comment>
<dbReference type="NCBIfam" id="TIGR03172">
    <property type="entry name" value="selenium cofactor biosynthesis protein YqeC"/>
    <property type="match status" value="1"/>
</dbReference>
<organism evidence="1 2">
    <name type="scientific">Paratractidigestivibacter faecalis</name>
    <dbReference type="NCBI Taxonomy" id="2292441"/>
    <lineage>
        <taxon>Bacteria</taxon>
        <taxon>Bacillati</taxon>
        <taxon>Actinomycetota</taxon>
        <taxon>Coriobacteriia</taxon>
        <taxon>Coriobacteriales</taxon>
        <taxon>Atopobiaceae</taxon>
        <taxon>Paratractidigestivibacter</taxon>
    </lineage>
</organism>
<evidence type="ECO:0000313" key="2">
    <source>
        <dbReference type="Proteomes" id="UP001478817"/>
    </source>
</evidence>
<reference evidence="1 2" key="1">
    <citation type="submission" date="2024-04" db="EMBL/GenBank/DDBJ databases">
        <title>Human intestinal bacterial collection.</title>
        <authorList>
            <person name="Pauvert C."/>
            <person name="Hitch T.C.A."/>
            <person name="Clavel T."/>
        </authorList>
    </citation>
    <scope>NUCLEOTIDE SEQUENCE [LARGE SCALE GENOMIC DNA]</scope>
    <source>
        <strain evidence="1 2">CLA-AA-H197</strain>
    </source>
</reference>
<keyword evidence="2" id="KW-1185">Reference proteome</keyword>
<name>A0ABV1IGF5_9ACTN</name>
<dbReference type="Proteomes" id="UP001478817">
    <property type="component" value="Unassembled WGS sequence"/>
</dbReference>
<proteinExistence type="predicted"/>
<accession>A0ABV1IGF5</accession>
<dbReference type="SUPFAM" id="SSF52540">
    <property type="entry name" value="P-loop containing nucleoside triphosphate hydrolases"/>
    <property type="match status" value="1"/>
</dbReference>